<dbReference type="NCBIfam" id="TIGR00229">
    <property type="entry name" value="sensory_box"/>
    <property type="match status" value="2"/>
</dbReference>
<feature type="domain" description="GGDEF" evidence="6">
    <location>
        <begin position="348"/>
        <end position="480"/>
    </location>
</feature>
<dbReference type="Pfam" id="PF00990">
    <property type="entry name" value="GGDEF"/>
    <property type="match status" value="1"/>
</dbReference>
<dbReference type="InterPro" id="IPR035965">
    <property type="entry name" value="PAS-like_dom_sf"/>
</dbReference>
<dbReference type="CDD" id="cd01949">
    <property type="entry name" value="GGDEF"/>
    <property type="match status" value="1"/>
</dbReference>
<dbReference type="SMART" id="SM00091">
    <property type="entry name" value="PAS"/>
    <property type="match status" value="2"/>
</dbReference>
<dbReference type="Pfam" id="PF08448">
    <property type="entry name" value="PAS_4"/>
    <property type="match status" value="1"/>
</dbReference>
<dbReference type="GO" id="GO:0003824">
    <property type="term" value="F:catalytic activity"/>
    <property type="evidence" value="ECO:0007669"/>
    <property type="project" value="UniProtKB-ARBA"/>
</dbReference>
<dbReference type="AlphaFoldDB" id="A0A1V2ZWU4"/>
<evidence type="ECO:0000313" key="7">
    <source>
        <dbReference type="EMBL" id="OOC09580.1"/>
    </source>
</evidence>
<dbReference type="InterPro" id="IPR000160">
    <property type="entry name" value="GGDEF_dom"/>
</dbReference>
<dbReference type="InterPro" id="IPR043128">
    <property type="entry name" value="Rev_trsase/Diguanyl_cyclase"/>
</dbReference>
<evidence type="ECO:0000259" key="6">
    <source>
        <dbReference type="PROSITE" id="PS50887"/>
    </source>
</evidence>
<dbReference type="PANTHER" id="PTHR44757:SF2">
    <property type="entry name" value="BIOFILM ARCHITECTURE MAINTENANCE PROTEIN MBAA"/>
    <property type="match status" value="1"/>
</dbReference>
<dbReference type="FunFam" id="3.30.70.270:FF:000001">
    <property type="entry name" value="Diguanylate cyclase domain protein"/>
    <property type="match status" value="1"/>
</dbReference>
<dbReference type="RefSeq" id="WP_077244582.1">
    <property type="nucleotide sequence ID" value="NZ_MUZR01000044.1"/>
</dbReference>
<dbReference type="SMART" id="SM00052">
    <property type="entry name" value="EAL"/>
    <property type="match status" value="1"/>
</dbReference>
<dbReference type="InterPro" id="IPR001610">
    <property type="entry name" value="PAC"/>
</dbReference>
<accession>A0A1V2ZWU4</accession>
<feature type="domain" description="PAC" evidence="4">
    <location>
        <begin position="141"/>
        <end position="193"/>
    </location>
</feature>
<keyword evidence="2" id="KW-0175">Coiled coil</keyword>
<name>A0A1V2ZWU4_9GAMM</name>
<dbReference type="Proteomes" id="UP000189177">
    <property type="component" value="Unassembled WGS sequence"/>
</dbReference>
<dbReference type="Gene3D" id="3.20.20.450">
    <property type="entry name" value="EAL domain"/>
    <property type="match status" value="1"/>
</dbReference>
<dbReference type="CDD" id="cd01948">
    <property type="entry name" value="EAL"/>
    <property type="match status" value="1"/>
</dbReference>
<comment type="cofactor">
    <cofactor evidence="1">
        <name>Mg(2+)</name>
        <dbReference type="ChEBI" id="CHEBI:18420"/>
    </cofactor>
</comment>
<evidence type="ECO:0000313" key="8">
    <source>
        <dbReference type="Proteomes" id="UP000189177"/>
    </source>
</evidence>
<dbReference type="CDD" id="cd00130">
    <property type="entry name" value="PAS"/>
    <property type="match status" value="2"/>
</dbReference>
<dbReference type="Pfam" id="PF00563">
    <property type="entry name" value="EAL"/>
    <property type="match status" value="1"/>
</dbReference>
<dbReference type="Gene3D" id="3.30.70.270">
    <property type="match status" value="1"/>
</dbReference>
<dbReference type="Gene3D" id="3.30.450.20">
    <property type="entry name" value="PAS domain"/>
    <property type="match status" value="2"/>
</dbReference>
<dbReference type="NCBIfam" id="TIGR00254">
    <property type="entry name" value="GGDEF"/>
    <property type="match status" value="1"/>
</dbReference>
<dbReference type="SUPFAM" id="SSF55785">
    <property type="entry name" value="PYP-like sensor domain (PAS domain)"/>
    <property type="match status" value="2"/>
</dbReference>
<dbReference type="InterPro" id="IPR001633">
    <property type="entry name" value="EAL_dom"/>
</dbReference>
<evidence type="ECO:0000259" key="5">
    <source>
        <dbReference type="PROSITE" id="PS50883"/>
    </source>
</evidence>
<dbReference type="PROSITE" id="PS50112">
    <property type="entry name" value="PAS"/>
    <property type="match status" value="1"/>
</dbReference>
<evidence type="ECO:0000256" key="1">
    <source>
        <dbReference type="ARBA" id="ARBA00001946"/>
    </source>
</evidence>
<feature type="coiled-coil region" evidence="2">
    <location>
        <begin position="41"/>
        <end position="78"/>
    </location>
</feature>
<dbReference type="SUPFAM" id="SSF141868">
    <property type="entry name" value="EAL domain-like"/>
    <property type="match status" value="1"/>
</dbReference>
<comment type="caution">
    <text evidence="7">The sequence shown here is derived from an EMBL/GenBank/DDBJ whole genome shotgun (WGS) entry which is preliminary data.</text>
</comment>
<dbReference type="PROSITE" id="PS50113">
    <property type="entry name" value="PAC"/>
    <property type="match status" value="1"/>
</dbReference>
<dbReference type="PROSITE" id="PS50887">
    <property type="entry name" value="GGDEF"/>
    <property type="match status" value="1"/>
</dbReference>
<dbReference type="InterPro" id="IPR000700">
    <property type="entry name" value="PAS-assoc_C"/>
</dbReference>
<dbReference type="InterPro" id="IPR029787">
    <property type="entry name" value="Nucleotide_cyclase"/>
</dbReference>
<dbReference type="SMART" id="SM00086">
    <property type="entry name" value="PAC"/>
    <property type="match status" value="2"/>
</dbReference>
<dbReference type="EMBL" id="MUZR01000044">
    <property type="protein sequence ID" value="OOC09580.1"/>
    <property type="molecule type" value="Genomic_DNA"/>
</dbReference>
<organism evidence="7 8">
    <name type="scientific">Thioalkalivibrio halophilus</name>
    <dbReference type="NCBI Taxonomy" id="252474"/>
    <lineage>
        <taxon>Bacteria</taxon>
        <taxon>Pseudomonadati</taxon>
        <taxon>Pseudomonadota</taxon>
        <taxon>Gammaproteobacteria</taxon>
        <taxon>Chromatiales</taxon>
        <taxon>Ectothiorhodospiraceae</taxon>
        <taxon>Thioalkalivibrio</taxon>
    </lineage>
</organism>
<sequence>MDHDDPKPLPPEALREAARQRLGRGLTDISERTDADTRALVAELELHQEELRIQNEVLQQARDHLETARDRYRDLFQQAPMGYLILDDEGRIREANRAATELLAPGTDVTDQPLSAFVATESQDALHLHRRALTGAGKAHVVDELNLVGDGSSPRTVRMDTVAERNKDAAEARFRCALMDITERRRAEDQLRIAAHVFEDAGEAIVVTDPAGRIQTVNQAFTRITGYTSSDAMGVKIGRLLKSGRHSQAFYEEMWEGINQRGFWEGEIWNRRKNGDVYPEWLTINRVDDNVGQPRYFVTVFSDISQLKDSHREVEYLANHDALTGLSNRNLFQDRLLQAIAQARRDGKQAALLFLDLDDFKTINDTLGHEVGDELLVEVASRLQEVVRDVDTIARLGGDEFTVILADTHTDEAASIARRLVATLARPFEVRGRSLRVTCSIGLALYPDDGEDADTLSRAADMAMYRAKADGRNRLRLYEPALHRRLMEDCSLEDALRRALVNDELRLVYQPQFDAGDPERLVGAEALLRWEHPERGAVSPGHFIPVAEKSDLITELGRRVEKILCEQVGAWRAAGLDPPPISFNVSPRDFREGEFATALFQCMTHHGIGADQLQLEFTEGTLTERSDIVHEEIRRLHRQGIHLAIDDFGTGYSSLVNLKRLPLAELKIDKSFVGGLGTDENDEAIARASLAMARALALRTVAEGVETPQQLAWLRAHGCDRVQGFLLAHPLEAEDFRAMLQGTRRAR</sequence>
<dbReference type="Pfam" id="PF13426">
    <property type="entry name" value="PAS_9"/>
    <property type="match status" value="1"/>
</dbReference>
<evidence type="ECO:0000259" key="3">
    <source>
        <dbReference type="PROSITE" id="PS50112"/>
    </source>
</evidence>
<dbReference type="SMART" id="SM00267">
    <property type="entry name" value="GGDEF"/>
    <property type="match status" value="1"/>
</dbReference>
<dbReference type="InterPro" id="IPR052155">
    <property type="entry name" value="Biofilm_reg_signaling"/>
</dbReference>
<dbReference type="InterPro" id="IPR035919">
    <property type="entry name" value="EAL_sf"/>
</dbReference>
<gene>
    <name evidence="7" type="ORF">B1A74_10290</name>
</gene>
<evidence type="ECO:0000256" key="2">
    <source>
        <dbReference type="SAM" id="Coils"/>
    </source>
</evidence>
<feature type="domain" description="EAL" evidence="5">
    <location>
        <begin position="489"/>
        <end position="744"/>
    </location>
</feature>
<protein>
    <submittedName>
        <fullName evidence="7">GGDEF domain-containing protein</fullName>
    </submittedName>
</protein>
<dbReference type="STRING" id="252474.B1A74_10290"/>
<dbReference type="PROSITE" id="PS50883">
    <property type="entry name" value="EAL"/>
    <property type="match status" value="1"/>
</dbReference>
<keyword evidence="8" id="KW-1185">Reference proteome</keyword>
<dbReference type="InterPro" id="IPR000014">
    <property type="entry name" value="PAS"/>
</dbReference>
<evidence type="ECO:0000259" key="4">
    <source>
        <dbReference type="PROSITE" id="PS50113"/>
    </source>
</evidence>
<dbReference type="InterPro" id="IPR013656">
    <property type="entry name" value="PAS_4"/>
</dbReference>
<dbReference type="PANTHER" id="PTHR44757">
    <property type="entry name" value="DIGUANYLATE CYCLASE DGCP"/>
    <property type="match status" value="1"/>
</dbReference>
<feature type="domain" description="PAS" evidence="3">
    <location>
        <begin position="190"/>
        <end position="234"/>
    </location>
</feature>
<dbReference type="SUPFAM" id="SSF55073">
    <property type="entry name" value="Nucleotide cyclase"/>
    <property type="match status" value="1"/>
</dbReference>
<reference evidence="7 8" key="1">
    <citation type="submission" date="2017-02" db="EMBL/GenBank/DDBJ databases">
        <title>Genomic diversity within the haloalkaliphilic genus Thioalkalivibrio.</title>
        <authorList>
            <person name="Ahn A.-C."/>
            <person name="Meier-Kolthoff J."/>
            <person name="Overmars L."/>
            <person name="Richter M."/>
            <person name="Woyke T."/>
            <person name="Sorokin D.Y."/>
            <person name="Muyzer G."/>
        </authorList>
    </citation>
    <scope>NUCLEOTIDE SEQUENCE [LARGE SCALE GENOMIC DNA]</scope>
    <source>
        <strain evidence="7 8">HL17</strain>
    </source>
</reference>
<proteinExistence type="predicted"/>
<dbReference type="OrthoDB" id="7053140at2"/>